<dbReference type="EMBL" id="SKBQ01000032">
    <property type="protein sequence ID" value="TPX13688.1"/>
    <property type="molecule type" value="Genomic_DNA"/>
</dbReference>
<comment type="caution">
    <text evidence="8">The sequence shown here is derived from an EMBL/GenBank/DDBJ whole genome shotgun (WGS) entry which is preliminary data.</text>
</comment>
<dbReference type="Gene3D" id="1.10.1200.10">
    <property type="entry name" value="ACP-like"/>
    <property type="match status" value="6"/>
</dbReference>
<dbReference type="FunFam" id="3.30.300.30:FF:000015">
    <property type="entry name" value="Nonribosomal peptide synthase SidD"/>
    <property type="match status" value="1"/>
</dbReference>
<dbReference type="InterPro" id="IPR000873">
    <property type="entry name" value="AMP-dep_synth/lig_dom"/>
</dbReference>
<dbReference type="Pfam" id="PF00501">
    <property type="entry name" value="AMP-binding"/>
    <property type="match status" value="3"/>
</dbReference>
<dbReference type="InterPro" id="IPR042099">
    <property type="entry name" value="ANL_N_sf"/>
</dbReference>
<feature type="domain" description="Carrier" evidence="7">
    <location>
        <begin position="554"/>
        <end position="627"/>
    </location>
</feature>
<feature type="compositionally biased region" description="Low complexity" evidence="6">
    <location>
        <begin position="4353"/>
        <end position="4362"/>
    </location>
</feature>
<dbReference type="GO" id="GO:0043041">
    <property type="term" value="P:amino acid activation for nonribosomal peptide biosynthetic process"/>
    <property type="evidence" value="ECO:0007669"/>
    <property type="project" value="TreeGrafter"/>
</dbReference>
<feature type="domain" description="Carrier" evidence="7">
    <location>
        <begin position="2168"/>
        <end position="2244"/>
    </location>
</feature>
<feature type="region of interest" description="Disordered" evidence="6">
    <location>
        <begin position="4344"/>
        <end position="4366"/>
    </location>
</feature>
<dbReference type="GO" id="GO:0031177">
    <property type="term" value="F:phosphopantetheine binding"/>
    <property type="evidence" value="ECO:0007669"/>
    <property type="project" value="InterPro"/>
</dbReference>
<dbReference type="PROSITE" id="PS00012">
    <property type="entry name" value="PHOSPHOPANTETHEINE"/>
    <property type="match status" value="2"/>
</dbReference>
<gene>
    <name evidence="8" type="ORF">E0L32_005891</name>
</gene>
<dbReference type="GO" id="GO:0005737">
    <property type="term" value="C:cytoplasm"/>
    <property type="evidence" value="ECO:0007669"/>
    <property type="project" value="TreeGrafter"/>
</dbReference>
<dbReference type="NCBIfam" id="NF003417">
    <property type="entry name" value="PRK04813.1"/>
    <property type="match status" value="3"/>
</dbReference>
<dbReference type="CDD" id="cd19542">
    <property type="entry name" value="CT_NRPS-like"/>
    <property type="match status" value="1"/>
</dbReference>
<protein>
    <recommendedName>
        <fullName evidence="7">Carrier domain-containing protein</fullName>
    </recommendedName>
</protein>
<dbReference type="Gene3D" id="3.30.300.30">
    <property type="match status" value="3"/>
</dbReference>
<dbReference type="STRING" id="1093900.A0A507BA88"/>
<dbReference type="InterPro" id="IPR020845">
    <property type="entry name" value="AMP-binding_CS"/>
</dbReference>
<evidence type="ECO:0000313" key="8">
    <source>
        <dbReference type="EMBL" id="TPX13688.1"/>
    </source>
</evidence>
<dbReference type="FunFam" id="3.40.50.980:FF:000001">
    <property type="entry name" value="Non-ribosomal peptide synthetase"/>
    <property type="match status" value="2"/>
</dbReference>
<dbReference type="CDD" id="cd05918">
    <property type="entry name" value="A_NRPS_SidN3_like"/>
    <property type="match status" value="2"/>
</dbReference>
<dbReference type="GO" id="GO:0010106">
    <property type="term" value="P:cellular response to iron ion starvation"/>
    <property type="evidence" value="ECO:0007669"/>
    <property type="project" value="UniProtKB-ARBA"/>
</dbReference>
<dbReference type="GO" id="GO:0016874">
    <property type="term" value="F:ligase activity"/>
    <property type="evidence" value="ECO:0007669"/>
    <property type="project" value="UniProtKB-KW"/>
</dbReference>
<dbReference type="GeneID" id="41973338"/>
<accession>A0A507BA88</accession>
<evidence type="ECO:0000256" key="4">
    <source>
        <dbReference type="ARBA" id="ARBA00022598"/>
    </source>
</evidence>
<evidence type="ECO:0000256" key="2">
    <source>
        <dbReference type="ARBA" id="ARBA00022450"/>
    </source>
</evidence>
<dbReference type="FunFam" id="3.30.300.30:FF:000033">
    <property type="entry name" value="Nonribosomal siderophore peptide synthase SidC"/>
    <property type="match status" value="1"/>
</dbReference>
<dbReference type="Pfam" id="PF00550">
    <property type="entry name" value="PP-binding"/>
    <property type="match status" value="5"/>
</dbReference>
<dbReference type="NCBIfam" id="TIGR01733">
    <property type="entry name" value="AA-adenyl-dom"/>
    <property type="match status" value="3"/>
</dbReference>
<dbReference type="InterPro" id="IPR010071">
    <property type="entry name" value="AA_adenyl_dom"/>
</dbReference>
<dbReference type="Pfam" id="PF00668">
    <property type="entry name" value="Condensation"/>
    <property type="match status" value="6"/>
</dbReference>
<dbReference type="Gene3D" id="3.30.559.10">
    <property type="entry name" value="Chloramphenicol acetyltransferase-like domain"/>
    <property type="match status" value="6"/>
</dbReference>
<dbReference type="InterPro" id="IPR009081">
    <property type="entry name" value="PP-bd_ACP"/>
</dbReference>
<dbReference type="PANTHER" id="PTHR45527:SF1">
    <property type="entry name" value="FATTY ACID SYNTHASE"/>
    <property type="match status" value="1"/>
</dbReference>
<evidence type="ECO:0000313" key="9">
    <source>
        <dbReference type="Proteomes" id="UP000319257"/>
    </source>
</evidence>
<dbReference type="InterPro" id="IPR023213">
    <property type="entry name" value="CAT-like_dom_sf"/>
</dbReference>
<feature type="region of interest" description="Disordered" evidence="6">
    <location>
        <begin position="1"/>
        <end position="22"/>
    </location>
</feature>
<sequence length="4921" mass="540898">MATHDQTLHPHTPAASSVPTLSILNPNPRRLPGPSLLHHLVAKTPSIASDAPAVDYLSPSGAKITLSYEQFHWSADVLASRITTEVSSQQPGAGPGVVPVLVPQCPELHVSQLAILKAGGAFCPLNLDAPSDRIKFILKDVDTRVVITTPELRSKFDGIDGVRFITIDQSLLKERPTSGNPTAYQPSPSDLAYVMYTSGSTGTPKGVGISHDAAAQSLLGHDRHIPKFSRFLQFAAPTFDVSVFEIFFPFLRGATLVSCHRAELLSDLPSVLTRMNVDACELTPTVAGSLLRKRESAPCLRLLLTIGEMLQEPVVREFGGDADKESMLWAMYGPTEATIHCTLEPAFAAGAKPANIGFPLDTVSAFILREAGGGDDNTDEPEVLPLGEAGELAVGGHQLAAGYINRPEQTAAAFVETREHGRLYRTGDRARMLPGGRIECMGRISDGQVKLRGQRIELGEIEHAALRTGGCHGAVASVVAGILVLFCTVDAGDGMDVRVLDSCRAWLPRFMVPGDVVLMRDFPRLPSGKVDRKRLVADYTASSRRDESAGEGVTYADELEREVCDLATAVLGAKVSPSSVLAASGLDSLVAIKFAAALRKVGRDVSAVDVLNACTAHDLYMQIKREKRDSLDVSMRDAAVDRGVVAAALAVDEATSSYAHVCTPLQSSMLAETTRNSQAYCNWVELSFPAECSAEQIRSCVRQVAQKNDILRSGFLYLDGRFVQVVWHDLLPTQVREVDRLDREYQLDSDGLLRPFDVQVCDSVEGLERRVLVRIHHSLYDGWTLDLIIMDLNALLGGEDVSDRTQFRDLAAYQNTAAASDAAEAAKQFWAENLLGFQPSATLELQPKHIDTDEVLTRRVQLGVDASRVKALSDLLQCSPQTLFQAGIVWLWSMLTGESDVSIGTVTSGRTLGLPGIESIMGPCMDTAPLRVVLSQVRSVRELIENIHALNRAMLPHSGLPLGEIKKAAGISASQNLYDVLFVYQESLYSTARGGGPVREVAHQDFLETGLLIEVEPTSAGFTCSATYHLASWPDAQVRVLQEQYQYVVRFMLDHLDSELSSLTNTFPAGMLSKYNDQPAPYTGCADLAGLVEATASRKGDEPAVLFASSIEDGSMDAEVLSYRQLNELANQIGRHIQSFGVREGDVVAIIMEKSIPLYAGILAILKTGCAYLPLLPSTPIERVKLILDQSDTRLCLTDRKTGLLLQDKIPCPLADIGSVSLSQYPTSNIGTAVDPSRVANIIYTSGSTGTPKGVCVTQLNITSNLDVLARIYPPVRPNARLLQSCSQAFDVSVFEIFFSWTQGMCLCSAINDTLFEDLERAMRTMQITHLSMTPTVAALAEPANVPSVEFLVTSGEPMTARVARNWVRQLHQGYGPSETTNICTVKKMAPGDVIRHLGHSFANTSSFVLRPGSLDIVPLGSVGEFCFGGDQVVQGYLHLPELTAERFIEHPEYGRLYRSGDMGRMLPDGSLMIIGRVDDQIKLRGQRIELNEINSVMSSAEQVTSAVTLLLTRQGSQQLATFYVSSSISASSFGFLEDSDDAARERTQHLLSLLKSRLPTYMVPSYVLAVSSIPLTPAGKVDKDRLRGCFAELSDEVLAACGDSAGPGAEEGEWSSEERSIAKTFADARGIEAESIGRWTPFPNLGVDSISAIKISKALARSLGTRVPVSAILQAGCVAQLGRTISSLALGDETPAFREGASTFFSQEALAEITAQFERKGIAVEKVLPCMPLQEAMLASSTTPDAPYVEKMLFRLAVPLDTMKAAWREICKRQPILRTCFVTTQDAKRPIAQVVLRETCDGTWYTSTNSALSLEEWQSEHLRTLPCAIDSLRPPVSVSALGQDGEVFLSFVCHHALYDGVAMDRLLLEVEHLVKGLVLPAAPTYDAFLSYALDKSSSGDGFWSEHLANFSPTLFQATNGEWVGTKGCLSRQLSIPLSALEARSRSLGLSLLTASQSAWAVLLSLLQGTDDVCFGNVYSGRAVPVDGVEDLVAPCFNTLPIRLQLGNARRNIDLLKQVQKLNPDMLEHQFTPLRKILALTGTSGKGLFDTMLLLQMPSRELDAEVWRLEREDGDMDFALVCELTPDPRGDSVQVKLHYDKQYLSGSNVEAIYRLFSHIFDITLSQPSAHLVSVDNVSDDLKDRLVKLELKFERCCPSTASTLKNDKEEWNKTESLIRTTLARLATVSESRITHDMSIYQLGLDSISAVQIASSLRKQGLKVSATDVMEWPTCRELAGFSSTTSSQETELGDSLFDLGQFRKEVESTIRQAIPSDTVVEAILPCTPLQDGLITEFVRSQGQAYFNFVDMVAHPDLMMEALVNAWKAVVCKTPMLRTGFVSVNNTLSAYAMAQVSSDTTEPCIAVVRSPDAGHFSLDKWRLDMTHRALSYLERPPWGLTVVEDEKKISMHLAIHHALYDASSLQLIFNRVAEAIRGDSLQDDHSTEGAVLAILEDSSARHVEEQSFWHDHASKATVSKFPTLTTLRMNERNVQVSTKVSKQSHRVLEESASSAGVTMQAAIQAAWTRILASYIGESSVTFGVVLSGRNTDKTLDAAFPCITTLPVVAEHKQSNTELLRAMMDYNGQLHKYQHVPLNRIQQWLGHPGSQLFDTLIAFQKLEVPGSRSLPWEVVSDQGTVEYPVSIEIEPRADHLHYRVTFFDDIIPLAHANLLLEQFDAILSHLLLSSDGTEDTLSQKDEDLFAITPAIEPYLKSEATLLHHFVEYTAQRIPEKTALQFVTSFEGNKCYDKTWTFEQLNKHGDKVAHMLSKYVQPNQIVAICFDKCPEAHFAILGILKAGCAFVALDPGAPASRQDFILKDSKASVLLVQSGTADNFNFNARVQTVEINEEELSSMPPSRPFLADGLSPSSACYCLYTSGTTGTPKGCIITHENAVQAMLAFQVLFTNHWEESSKWLQFASFHFDVSVLEQYWTWSVGITLVSAPRDLILEDLSGTISRLEITHIDLTPSLARLLHPDDVPSLCRGVFITGGEQLKQEILDAWGDKAVIHNFYGPTEATIGVTSFPCVPRNGRASNIGRQFPNVGTYVLRPGSEEPVLRGGIGELCVAGKLVGKGYLNRVDLTDERFPTLSRFNERVYRTGDLVRILHDGCFDFLGRADDQVKLRGQRLEIGEINHAIRKGVPLISDVATMVIRQGKLQKDFLVAFVVAGESRRRDELQIITNKAEDISDQVQRACREKLPPYMVPTYVLQLPFIPLSANNKAEFKVLKALFEATPLDQLVSSKNHIDKVDQLDQVGQAISRALQAMGIINEDEAIGQSSSIFDLGIDSISVARFASCLKREGLQASPSTILKNPNLGQLVRAINAEKSSKQTYSVLESQLLVQACRHRHQGFVCATLGISPDMVEYIAPCTALQQGMISRSRSEEHHGTYFNTFQFRLADHVSLDRLRNSWQKLVDTYSILRTQFIETTEGFVQVALKGFLVPWLESELPENNLVDGISNMQQRWVASNQEHIRQSFQCVILRESKSYILLVNIFHALYDANSFDLLLQELAAEYSGTRKEPSGPTFFEALLHGPLRSFEPSRPFWEEHMRTANFQAFGPLSTEPTQKPLHLIRSIPFERLASACKVIGVTNSSLVQALWGTVLQNHCENLTIGLILSGRMIDLDGADNVMGPLFNTVPFHMVKDGQHTWGSLAKQCHEFNASILPFQHVALRDIQKWCVKGTQLFDTLFSFQRQDTSISAVGSNLWAEVEAETNPDYPLAFEAVLKHDRELQITLVAQAGMGDDESLRKLLDEFEANAVIAADNPESVIRLRAIKNGTWNHLELSAKSGSHGNGPVNEAQTRFQWSETSERIRREIASLAQVPETSVHESTSLLELGLDSIDTIKLSARLKKVGVALANSQLIKGQTIKAFMHMLDKAEDNSSSSVHDGTESQKTDTFTLLRTQLAKEGHDLRGAEAVLPPTPLQEAMVAEMIQSDFHRYFNHDIMELPHSINLEQLKQSWQQVVENSPILRTGFVEVDNPSTQFTYCQVVNSQVSGLFNEADIDHIDELVAVTESARDKAEKGAGKTGLLQLTVVKLRDCRYLVLSIAHALYDGWSLDLLHRDVEAAYRGQKQETRQSPAGYLNQILKSSNPEAQAFWTEYLSGVHPTHVESNQPSNSAPKSTHRVEAASKVSATTLRNFAKTQAVSVQVLGQAAWAIVLSTLARSLDVTFGVVLSGRDSEDAEQLMFPTMNTVAVRAILHGKVFSLLGYMQEKMADISLFKHYPLRQAQKATSDPRGLFNTLFILQQTPPNAGKNDSEKVMKSIDGISDVEYPVCVEAELIHDSLIWRVACADNYFSSRDSHRLLHLLDLALGFMIQSPSAEVLEFTEDGLSVCSLPKFQPKLTESPPENSVGSASSASGGDDRIGKGRSALEESIVAVLAEVAGVDASIVNISQSIYNLGLDSISAIKASSLLRRKGIAITVRTMLNAKSIRHMAEGMSDARVQLETRTSQPVSAHDPLEALNLQALLRKAGIPLDAVEHAFPATPQQIHMLSVWQRTDGSVFFPTFSYTLSGVTNLSKIAGAWQRILAEFSALRMNFVVTNDTAIPMIGIVCKNDPKNDIEKEDKTSQNWTQLSATQNLVHPLVLFSIKRRTAHSWRLKLQIHHALYDAVSLPCVMTRFKQLCSGHKLDSIDDGFGPWQELSFLRLSREHVDERRKFWTNYLESADLSEHFSRMTANLEPVDDFSRGSNYRESAFTNMEQLTEASAVHGVSIQALFFACYARVLAARAAARGSGLLKKIVFGVYLANREATGEKTQPALPTLALVPLLVHVAEGGNLIKNAKQVQQDLYEISSPVNVAVGLWEIYQWSGIKIDTFVNFLTVPPQEENGHTAGDSISLDEVPGTHEPLDMASKPYNSPWLSGNEVKEAYPDAVDVEVAVRNKTLDIGVFGASDRLGIGGAAELIDSIVGVLHSVSDII</sequence>
<feature type="domain" description="Carrier" evidence="7">
    <location>
        <begin position="3806"/>
        <end position="3879"/>
    </location>
</feature>
<reference evidence="8 9" key="1">
    <citation type="submission" date="2019-06" db="EMBL/GenBank/DDBJ databases">
        <title>Draft genome sequence of the filamentous fungus Phialemoniopsis curvata isolated from diesel fuel.</title>
        <authorList>
            <person name="Varaljay V.A."/>
            <person name="Lyon W.J."/>
            <person name="Crouch A.L."/>
            <person name="Drake C.E."/>
            <person name="Hollomon J.M."/>
            <person name="Nadeau L.J."/>
            <person name="Nunn H.S."/>
            <person name="Stevenson B.S."/>
            <person name="Bojanowski C.L."/>
            <person name="Crookes-Goodson W.J."/>
        </authorList>
    </citation>
    <scope>NUCLEOTIDE SEQUENCE [LARGE SCALE GENOMIC DNA]</scope>
    <source>
        <strain evidence="8 9">D216</strain>
    </source>
</reference>
<dbReference type="SUPFAM" id="SSF47336">
    <property type="entry name" value="ACP-like"/>
    <property type="match status" value="6"/>
</dbReference>
<dbReference type="Gene3D" id="3.40.50.12780">
    <property type="entry name" value="N-terminal domain of ligase-like"/>
    <property type="match status" value="3"/>
</dbReference>
<evidence type="ECO:0000256" key="6">
    <source>
        <dbReference type="SAM" id="MobiDB-lite"/>
    </source>
</evidence>
<name>A0A507BA88_9PEZI</name>
<feature type="domain" description="Carrier" evidence="7">
    <location>
        <begin position="1613"/>
        <end position="1690"/>
    </location>
</feature>
<feature type="domain" description="Carrier" evidence="7">
    <location>
        <begin position="4372"/>
        <end position="4445"/>
    </location>
</feature>
<dbReference type="Proteomes" id="UP000319257">
    <property type="component" value="Unassembled WGS sequence"/>
</dbReference>
<dbReference type="InterPro" id="IPR006162">
    <property type="entry name" value="Ppantetheine_attach_site"/>
</dbReference>
<keyword evidence="9" id="KW-1185">Reference proteome</keyword>
<keyword evidence="2" id="KW-0596">Phosphopantetheine</keyword>
<dbReference type="InterPro" id="IPR036736">
    <property type="entry name" value="ACP-like_sf"/>
</dbReference>
<dbReference type="PROSITE" id="PS00455">
    <property type="entry name" value="AMP_BINDING"/>
    <property type="match status" value="2"/>
</dbReference>
<dbReference type="FunFam" id="3.40.50.12780:FF:000024">
    <property type="entry name" value="Nonribosomal siderophore peptide synthase SidC"/>
    <property type="match status" value="2"/>
</dbReference>
<dbReference type="InterPro" id="IPR045851">
    <property type="entry name" value="AMP-bd_C_sf"/>
</dbReference>
<evidence type="ECO:0000256" key="5">
    <source>
        <dbReference type="ARBA" id="ARBA00029454"/>
    </source>
</evidence>
<dbReference type="SUPFAM" id="SSF56801">
    <property type="entry name" value="Acetyl-CoA synthetase-like"/>
    <property type="match status" value="3"/>
</dbReference>
<dbReference type="SUPFAM" id="SSF52777">
    <property type="entry name" value="CoA-dependent acyltransferases"/>
    <property type="match status" value="12"/>
</dbReference>
<dbReference type="PROSITE" id="PS50075">
    <property type="entry name" value="CARRIER"/>
    <property type="match status" value="6"/>
</dbReference>
<keyword evidence="4" id="KW-0436">Ligase</keyword>
<comment type="pathway">
    <text evidence="1">Siderophore biosynthesis.</text>
</comment>
<dbReference type="SMART" id="SM00823">
    <property type="entry name" value="PKS_PP"/>
    <property type="match status" value="6"/>
</dbReference>
<dbReference type="InParanoid" id="A0A507BA88"/>
<dbReference type="InterPro" id="IPR020806">
    <property type="entry name" value="PKS_PP-bd"/>
</dbReference>
<dbReference type="InterPro" id="IPR001242">
    <property type="entry name" value="Condensation_dom"/>
</dbReference>
<keyword evidence="3" id="KW-0597">Phosphoprotein</keyword>
<evidence type="ECO:0000256" key="1">
    <source>
        <dbReference type="ARBA" id="ARBA00004924"/>
    </source>
</evidence>
<comment type="similarity">
    <text evidence="5">Belongs to the NRP synthetase family.</text>
</comment>
<dbReference type="SMART" id="SM01294">
    <property type="entry name" value="PKS_PP_betabranch"/>
    <property type="match status" value="1"/>
</dbReference>
<dbReference type="PANTHER" id="PTHR45527">
    <property type="entry name" value="NONRIBOSOMAL PEPTIDE SYNTHETASE"/>
    <property type="match status" value="1"/>
</dbReference>
<evidence type="ECO:0000259" key="7">
    <source>
        <dbReference type="PROSITE" id="PS50075"/>
    </source>
</evidence>
<dbReference type="RefSeq" id="XP_030995399.1">
    <property type="nucleotide sequence ID" value="XM_031140463.1"/>
</dbReference>
<dbReference type="Gene3D" id="3.30.559.30">
    <property type="entry name" value="Nonribosomal peptide synthetase, condensation domain"/>
    <property type="match status" value="6"/>
</dbReference>
<evidence type="ECO:0000256" key="3">
    <source>
        <dbReference type="ARBA" id="ARBA00022553"/>
    </source>
</evidence>
<dbReference type="OrthoDB" id="416786at2759"/>
<feature type="domain" description="Carrier" evidence="7">
    <location>
        <begin position="3248"/>
        <end position="3326"/>
    </location>
</feature>
<dbReference type="GO" id="GO:0031169">
    <property type="term" value="P:ferrichrome biosynthetic process"/>
    <property type="evidence" value="ECO:0007669"/>
    <property type="project" value="UniProtKB-ARBA"/>
</dbReference>
<organism evidence="8 9">
    <name type="scientific">Thyridium curvatum</name>
    <dbReference type="NCBI Taxonomy" id="1093900"/>
    <lineage>
        <taxon>Eukaryota</taxon>
        <taxon>Fungi</taxon>
        <taxon>Dikarya</taxon>
        <taxon>Ascomycota</taxon>
        <taxon>Pezizomycotina</taxon>
        <taxon>Sordariomycetes</taxon>
        <taxon>Sordariomycetidae</taxon>
        <taxon>Thyridiales</taxon>
        <taxon>Thyridiaceae</taxon>
        <taxon>Thyridium</taxon>
    </lineage>
</organism>
<proteinExistence type="inferred from homology"/>